<organism evidence="1 2">
    <name type="scientific">Undibacterium hunanense</name>
    <dbReference type="NCBI Taxonomy" id="2762292"/>
    <lineage>
        <taxon>Bacteria</taxon>
        <taxon>Pseudomonadati</taxon>
        <taxon>Pseudomonadota</taxon>
        <taxon>Betaproteobacteria</taxon>
        <taxon>Burkholderiales</taxon>
        <taxon>Oxalobacteraceae</taxon>
        <taxon>Undibacterium</taxon>
    </lineage>
</organism>
<dbReference type="EMBL" id="JACOGF010000027">
    <property type="protein sequence ID" value="MBC3921136.1"/>
    <property type="molecule type" value="Genomic_DNA"/>
</dbReference>
<gene>
    <name evidence="1" type="ORF">H8L32_26975</name>
</gene>
<comment type="caution">
    <text evidence="1">The sequence shown here is derived from an EMBL/GenBank/DDBJ whole genome shotgun (WGS) entry which is preliminary data.</text>
</comment>
<dbReference type="InterPro" id="IPR019734">
    <property type="entry name" value="TPR_rpt"/>
</dbReference>
<protein>
    <recommendedName>
        <fullName evidence="3">Tetratricopeptide repeat protein</fullName>
    </recommendedName>
</protein>
<sequence length="174" mass="19274">MHDQAKASQLAQEGMALWGKAELEVAAQKTEEAITLVDPNHWEVPVYHSRLAGIYAQAGQNDKAKPHYEKALLLHLQDGETEGGITVITSRYFLAMHLVEMNLANEALKVLQPSLQAAPVQWLNCIANAHILHALRRFSEAKDAAQLAIKYAPSLVKAEQLTENLKVIFSDENV</sequence>
<evidence type="ECO:0008006" key="3">
    <source>
        <dbReference type="Google" id="ProtNLM"/>
    </source>
</evidence>
<dbReference type="Gene3D" id="1.25.40.10">
    <property type="entry name" value="Tetratricopeptide repeat domain"/>
    <property type="match status" value="1"/>
</dbReference>
<evidence type="ECO:0000313" key="2">
    <source>
        <dbReference type="Proteomes" id="UP000650424"/>
    </source>
</evidence>
<proteinExistence type="predicted"/>
<reference evidence="1 2" key="1">
    <citation type="submission" date="2020-08" db="EMBL/GenBank/DDBJ databases">
        <title>Novel species isolated from subtropical streams in China.</title>
        <authorList>
            <person name="Lu H."/>
        </authorList>
    </citation>
    <scope>NUCLEOTIDE SEQUENCE [LARGE SCALE GENOMIC DNA]</scope>
    <source>
        <strain evidence="1 2">CY18W</strain>
    </source>
</reference>
<keyword evidence="2" id="KW-1185">Reference proteome</keyword>
<dbReference type="RefSeq" id="WP_186950972.1">
    <property type="nucleotide sequence ID" value="NZ_JACOGF010000027.1"/>
</dbReference>
<dbReference type="SUPFAM" id="SSF48452">
    <property type="entry name" value="TPR-like"/>
    <property type="match status" value="1"/>
</dbReference>
<dbReference type="Pfam" id="PF13181">
    <property type="entry name" value="TPR_8"/>
    <property type="match status" value="1"/>
</dbReference>
<evidence type="ECO:0000313" key="1">
    <source>
        <dbReference type="EMBL" id="MBC3921136.1"/>
    </source>
</evidence>
<accession>A0ABR6ZZ33</accession>
<dbReference type="InterPro" id="IPR011990">
    <property type="entry name" value="TPR-like_helical_dom_sf"/>
</dbReference>
<name>A0ABR6ZZ33_9BURK</name>
<dbReference type="Proteomes" id="UP000650424">
    <property type="component" value="Unassembled WGS sequence"/>
</dbReference>